<comment type="subunit">
    <text evidence="5">Associates with stalled 50S ribosomal subunits. Binds to RqcP.</text>
</comment>
<dbReference type="AlphaFoldDB" id="A0A0E3W3E1"/>
<dbReference type="FunFam" id="2.30.310.10:FF:000004">
    <property type="entry name" value="Fibronectin-binding protein A"/>
    <property type="match status" value="1"/>
</dbReference>
<dbReference type="GO" id="GO:0043023">
    <property type="term" value="F:ribosomal large subunit binding"/>
    <property type="evidence" value="ECO:0007669"/>
    <property type="project" value="UniProtKB-UniRule"/>
</dbReference>
<evidence type="ECO:0000256" key="3">
    <source>
        <dbReference type="ARBA" id="ARBA00022884"/>
    </source>
</evidence>
<keyword evidence="8" id="KW-1185">Reference proteome</keyword>
<dbReference type="GO" id="GO:0000049">
    <property type="term" value="F:tRNA binding"/>
    <property type="evidence" value="ECO:0007669"/>
    <property type="project" value="UniProtKB-UniRule"/>
</dbReference>
<evidence type="ECO:0000256" key="1">
    <source>
        <dbReference type="ARBA" id="ARBA00022555"/>
    </source>
</evidence>
<evidence type="ECO:0000256" key="2">
    <source>
        <dbReference type="ARBA" id="ARBA00022730"/>
    </source>
</evidence>
<comment type="similarity">
    <text evidence="5">Belongs to the NEMF family.</text>
</comment>
<dbReference type="InterPro" id="IPR043682">
    <property type="entry name" value="RqcH_bacterial"/>
</dbReference>
<dbReference type="InterPro" id="IPR008532">
    <property type="entry name" value="NFACT_RNA-bd"/>
</dbReference>
<organism evidence="7 8">
    <name type="scientific">Syntrophomonas zehnderi OL-4</name>
    <dbReference type="NCBI Taxonomy" id="690567"/>
    <lineage>
        <taxon>Bacteria</taxon>
        <taxon>Bacillati</taxon>
        <taxon>Bacillota</taxon>
        <taxon>Clostridia</taxon>
        <taxon>Eubacteriales</taxon>
        <taxon>Syntrophomonadaceae</taxon>
        <taxon>Syntrophomonas</taxon>
    </lineage>
</organism>
<dbReference type="Pfam" id="PF05833">
    <property type="entry name" value="NFACT_N"/>
    <property type="match status" value="1"/>
</dbReference>
<keyword evidence="2 5" id="KW-0699">rRNA-binding</keyword>
<dbReference type="RefSeq" id="WP_046497905.1">
    <property type="nucleotide sequence ID" value="NZ_CGIH01000029.1"/>
</dbReference>
<dbReference type="Pfam" id="PF05670">
    <property type="entry name" value="NFACT-R_1"/>
    <property type="match status" value="1"/>
</dbReference>
<name>A0A0E3W3E1_9FIRM</name>
<keyword evidence="1 5" id="KW-0820">tRNA-binding</keyword>
<evidence type="ECO:0000259" key="6">
    <source>
        <dbReference type="Pfam" id="PF05670"/>
    </source>
</evidence>
<dbReference type="GO" id="GO:0072344">
    <property type="term" value="P:rescue of stalled ribosome"/>
    <property type="evidence" value="ECO:0007669"/>
    <property type="project" value="UniProtKB-UniRule"/>
</dbReference>
<dbReference type="EMBL" id="CGIH01000029">
    <property type="protein sequence ID" value="CFX75563.1"/>
    <property type="molecule type" value="Genomic_DNA"/>
</dbReference>
<keyword evidence="4 5" id="KW-0648">Protein biosynthesis</keyword>
<dbReference type="GO" id="GO:0019843">
    <property type="term" value="F:rRNA binding"/>
    <property type="evidence" value="ECO:0007669"/>
    <property type="project" value="UniProtKB-UniRule"/>
</dbReference>
<dbReference type="Gene3D" id="2.30.310.10">
    <property type="entry name" value="ibrinogen binding protein from staphylococcus aureus domain"/>
    <property type="match status" value="1"/>
</dbReference>
<keyword evidence="3 5" id="KW-0694">RNA-binding</keyword>
<dbReference type="InterPro" id="IPR051608">
    <property type="entry name" value="RQC_Subunit_NEMF"/>
</dbReference>
<proteinExistence type="inferred from homology"/>
<feature type="domain" description="NFACT RNA-binding" evidence="6">
    <location>
        <begin position="466"/>
        <end position="566"/>
    </location>
</feature>
<evidence type="ECO:0000313" key="7">
    <source>
        <dbReference type="EMBL" id="CFX75563.1"/>
    </source>
</evidence>
<evidence type="ECO:0000313" key="8">
    <source>
        <dbReference type="Proteomes" id="UP000045545"/>
    </source>
</evidence>
<dbReference type="PANTHER" id="PTHR15239">
    <property type="entry name" value="NUCLEAR EXPORT MEDIATOR FACTOR NEMF"/>
    <property type="match status" value="1"/>
</dbReference>
<dbReference type="GO" id="GO:1990112">
    <property type="term" value="C:RQC complex"/>
    <property type="evidence" value="ECO:0007669"/>
    <property type="project" value="TreeGrafter"/>
</dbReference>
<comment type="function">
    <text evidence="5">Key component of the ribosome quality control system (RQC), a ribosome-associated complex that mediates the extraction of incompletely synthesized nascent chains from stalled ribosomes and their subsequent degradation. RqcH recruits Ala-charged tRNA, and with RqcP directs the elongation of stalled nascent chains on 50S ribosomal subunits, leading to non-templated C-terminal alanine extensions (Ala tail). The Ala tail promotes nascent chain degradation. May add between 1 and at least 8 Ala residues. Binds to stalled 50S ribosomal subunits.</text>
</comment>
<reference evidence="7 8" key="1">
    <citation type="submission" date="2015-03" db="EMBL/GenBank/DDBJ databases">
        <authorList>
            <person name="Murphy D."/>
        </authorList>
    </citation>
    <scope>NUCLEOTIDE SEQUENCE [LARGE SCALE GENOMIC DNA]</scope>
    <source>
        <strain evidence="7 8">OL-4</strain>
    </source>
</reference>
<protein>
    <recommendedName>
        <fullName evidence="5">Rqc2 homolog RqcH</fullName>
        <shortName evidence="5">RqcH</shortName>
    </recommendedName>
</protein>
<sequence>MPFDGLAIKAVARELDAALKDARIDKIHQPEKDELVLSIRQYKSTSVRLLISANARWARIHISNEKKPNPTHPSGFCMLLRKYLEGGKIKEVKQLGMERILHIRIEALDDFREWKDKILVCEFMGRHSNIILVNPENGIILDAIKKYGSELSSFREVLPGKPYVSPPDQGKLEPGRAVWDEFTRKMWQQEENQSLAAALFNTYTGISPYSARHICLTCGTDPDLPVGQCGEFELSKVFYAIQSLLADIDQGKLSPVVLYDKFQLPLEFSPFTPLSDKQAEIKVYSSMNEACDVFFTDKMDRLRLDSMKTSLTRKIKEHLDKLYRKKFHQEGDLAKAYDHDIYKDWGELLTAYAHLYKKGDTEVTLNDFGGDQTVTLTLDPRFTPIQNAQRYFKIYNKSRGARKHLQVLMAQNQQEIDYLESVLVAVQQAEDPSGLKEIIEELEKEGYIKAIAKKNKIREERSQPRRFLSSDGLVITVGRNNRQNDWLTLRESDGSDLWLHTKEIPGTHVILSLPAAVKSIQDVPDKSLEEAATLAAYYSKANQSEKVPVDYTFRSNVKKPGGAKPGMVIYDNYWTIMVNPCSPLLEQLLSAQRTD</sequence>
<dbReference type="PANTHER" id="PTHR15239:SF6">
    <property type="entry name" value="RIBOSOME QUALITY CONTROL COMPLEX SUBUNIT NEMF"/>
    <property type="match status" value="1"/>
</dbReference>
<dbReference type="Proteomes" id="UP000045545">
    <property type="component" value="Unassembled WGS sequence"/>
</dbReference>
<accession>A0A0E3W3E1</accession>
<evidence type="ECO:0000256" key="4">
    <source>
        <dbReference type="ARBA" id="ARBA00022917"/>
    </source>
</evidence>
<gene>
    <name evidence="5" type="primary">rqcH</name>
    <name evidence="7" type="ORF">1800</name>
</gene>
<evidence type="ECO:0000256" key="5">
    <source>
        <dbReference type="HAMAP-Rule" id="MF_00844"/>
    </source>
</evidence>
<dbReference type="HAMAP" id="MF_00844_B">
    <property type="entry name" value="RqcH_B"/>
    <property type="match status" value="1"/>
</dbReference>
<dbReference type="STRING" id="690567.1800"/>
<dbReference type="OrthoDB" id="9766163at2"/>